<keyword evidence="8" id="KW-0472">Membrane</keyword>
<evidence type="ECO:0000256" key="12">
    <source>
        <dbReference type="PROSITE-ProRule" id="PRU00091"/>
    </source>
</evidence>
<dbReference type="InterPro" id="IPR013083">
    <property type="entry name" value="Znf_RING/FYVE/PHD"/>
</dbReference>
<dbReference type="InterPro" id="IPR035892">
    <property type="entry name" value="C2_domain_sf"/>
</dbReference>
<gene>
    <name evidence="16" type="ORF">LOD99_11657</name>
</gene>
<dbReference type="AlphaFoldDB" id="A0AAV7JK45"/>
<comment type="caution">
    <text evidence="16">The sequence shown here is derived from an EMBL/GenBank/DDBJ whole genome shotgun (WGS) entry which is preliminary data.</text>
</comment>
<evidence type="ECO:0000259" key="13">
    <source>
        <dbReference type="PROSITE" id="PS50004"/>
    </source>
</evidence>
<reference evidence="16 17" key="1">
    <citation type="journal article" date="2023" name="BMC Biol.">
        <title>The compact genome of the sponge Oopsacas minuta (Hexactinellida) is lacking key metazoan core genes.</title>
        <authorList>
            <person name="Santini S."/>
            <person name="Schenkelaars Q."/>
            <person name="Jourda C."/>
            <person name="Duchesne M."/>
            <person name="Belahbib H."/>
            <person name="Rocher C."/>
            <person name="Selva M."/>
            <person name="Riesgo A."/>
            <person name="Vervoort M."/>
            <person name="Leys S.P."/>
            <person name="Kodjabachian L."/>
            <person name="Le Bivic A."/>
            <person name="Borchiellini C."/>
            <person name="Claverie J.M."/>
            <person name="Renard E."/>
        </authorList>
    </citation>
    <scope>NUCLEOTIDE SEQUENCE [LARGE SCALE GENOMIC DNA]</scope>
    <source>
        <strain evidence="16">SPO-2</strain>
    </source>
</reference>
<evidence type="ECO:0000256" key="2">
    <source>
        <dbReference type="ARBA" id="ARBA00007471"/>
    </source>
</evidence>
<evidence type="ECO:0000256" key="6">
    <source>
        <dbReference type="ARBA" id="ARBA00022801"/>
    </source>
</evidence>
<dbReference type="CDD" id="cd14507">
    <property type="entry name" value="PTP-MTM-like"/>
    <property type="match status" value="1"/>
</dbReference>
<evidence type="ECO:0000256" key="1">
    <source>
        <dbReference type="ARBA" id="ARBA00004370"/>
    </source>
</evidence>
<evidence type="ECO:0000313" key="16">
    <source>
        <dbReference type="EMBL" id="KAI6649290.1"/>
    </source>
</evidence>
<dbReference type="PANTHER" id="PTHR10807:SF128">
    <property type="entry name" value="PHOSPHATIDYLINOSITOL-3,5-BISPHOSPHATE 3-PHOSPHATASE"/>
    <property type="match status" value="1"/>
</dbReference>
<evidence type="ECO:0000259" key="14">
    <source>
        <dbReference type="PROSITE" id="PS50178"/>
    </source>
</evidence>
<dbReference type="GO" id="GO:0005737">
    <property type="term" value="C:cytoplasm"/>
    <property type="evidence" value="ECO:0007669"/>
    <property type="project" value="TreeGrafter"/>
</dbReference>
<dbReference type="GO" id="GO:0004438">
    <property type="term" value="F:phosphatidylinositol-3-phosphate phosphatase activity"/>
    <property type="evidence" value="ECO:0007669"/>
    <property type="project" value="TreeGrafter"/>
</dbReference>
<dbReference type="PANTHER" id="PTHR10807">
    <property type="entry name" value="MYOTUBULARIN-RELATED"/>
    <property type="match status" value="1"/>
</dbReference>
<dbReference type="EC" id="3.1.3.95" evidence="3"/>
<dbReference type="GO" id="GO:0052629">
    <property type="term" value="F:phosphatidylinositol-3,5-bisphosphate 3-phosphatase activity"/>
    <property type="evidence" value="ECO:0007669"/>
    <property type="project" value="UniProtKB-EC"/>
</dbReference>
<dbReference type="PROSITE" id="PS00383">
    <property type="entry name" value="TYR_PHOSPHATASE_1"/>
    <property type="match status" value="1"/>
</dbReference>
<keyword evidence="7" id="KW-0862">Zinc</keyword>
<dbReference type="SUPFAM" id="SSF57903">
    <property type="entry name" value="FYVE/PHD zinc finger"/>
    <property type="match status" value="1"/>
</dbReference>
<evidence type="ECO:0000259" key="15">
    <source>
        <dbReference type="PROSITE" id="PS51339"/>
    </source>
</evidence>
<dbReference type="Proteomes" id="UP001165289">
    <property type="component" value="Unassembled WGS sequence"/>
</dbReference>
<evidence type="ECO:0000256" key="3">
    <source>
        <dbReference type="ARBA" id="ARBA00012903"/>
    </source>
</evidence>
<dbReference type="Pfam" id="PF00168">
    <property type="entry name" value="C2"/>
    <property type="match status" value="1"/>
</dbReference>
<evidence type="ECO:0000256" key="5">
    <source>
        <dbReference type="ARBA" id="ARBA00022771"/>
    </source>
</evidence>
<keyword evidence="4" id="KW-0479">Metal-binding</keyword>
<dbReference type="Gene3D" id="2.60.40.150">
    <property type="entry name" value="C2 domain"/>
    <property type="match status" value="1"/>
</dbReference>
<evidence type="ECO:0000256" key="4">
    <source>
        <dbReference type="ARBA" id="ARBA00022723"/>
    </source>
</evidence>
<dbReference type="InterPro" id="IPR000306">
    <property type="entry name" value="Znf_FYVE"/>
</dbReference>
<feature type="active site" description="Phosphocysteine intermediate" evidence="10">
    <location>
        <position position="688"/>
    </location>
</feature>
<dbReference type="PROSITE" id="PS50178">
    <property type="entry name" value="ZF_FYVE"/>
    <property type="match status" value="1"/>
</dbReference>
<dbReference type="SMART" id="SM00064">
    <property type="entry name" value="FYVE"/>
    <property type="match status" value="1"/>
</dbReference>
<comment type="similarity">
    <text evidence="2">Belongs to the protein-tyrosine phosphatase family. Non-receptor class myotubularin subfamily.</text>
</comment>
<dbReference type="PROSITE" id="PS50004">
    <property type="entry name" value="C2"/>
    <property type="match status" value="1"/>
</dbReference>
<sequence>MATLTVTLLRATNLPIMDVNGKADPYCVIRCNKCKHRSSVIKTTLNPVWNESFKFEISHPCWNPDSNADHTHFVIFDLWDEDTLKEDEFIGYFMIPVACMGESKIASKKYKLGRRSNDKAQGAVYVSINLDCPSLPSSWPLHKWIYNKTLSAGLQLSVRCLLEDQVHFPGAAERVELYLDNILVEIRSEGEIKESVRAIATVILTNFRLIILHRSHRDLCVENENNITMDIPLGVLWSVEGIKSDNKTVFFSGFDRDKKETLLIRCYDFRSICLTNFGVTKVPDPTQLNMSLVSPVDPQHQSPYVLIDNICTANESKYVNNDSGENADYVSNYSSIADESAARKEIEPHKRKRAIWYSQLAERNEITSESDQSQYESVDEHLPDYPNFTNCLANSSNNMFKRYMKKIASPRMEPPSQLLKFFYPNLPAKIPVCSSDLDVLKSRLEFHVFNHADNPAAFQYLKLLPSDLKNKISKCKGWNLYDVRKELKRFEIPIDKFYIFEGNSDYKLCPTYPSLLIMPSGIDFELIEQSSQFRSKQRVPTLVWYNSKQGNFILRSAQPLPGFMSHTSAGDEILVQTACTARKMDDKLHIYDARSSMAAGGNKLMGKGTEDVTRYKNCTLDYLDIPNIHTMRESIDKLYQTCFMPDGSKWLSQLENTQWLNYIVLLLKSANGIVYEMSVKNSSVLIHCSDGWDRTTQLTSMCQILMDPFYRTVDGFVILIEKEWLSFGHKFEDRLGYPSLPNERSPIFLQFLDCVWQLTRQYPSAFEFNSLFLLHIADNAYSRWFGSFLRNTQHENSKIREETLSIWDCVLADVDSIINWDYEKRENVLKPVCSLKVIKLWEEYFFRYDPTQWNSGYVTEEISQSNPQPVPNKGVVWEDDKTINKCQKCGLVFTTIRRKHHCRACGQIICGRCSNKSCVLPQLDYHSPVRVCGDCFAKSNSVDV</sequence>
<feature type="binding site" evidence="11">
    <location>
        <begin position="688"/>
        <end position="694"/>
    </location>
    <ligand>
        <name>substrate</name>
    </ligand>
</feature>
<dbReference type="SUPFAM" id="SSF52799">
    <property type="entry name" value="(Phosphotyrosine protein) phosphatases II"/>
    <property type="match status" value="1"/>
</dbReference>
<evidence type="ECO:0000313" key="17">
    <source>
        <dbReference type="Proteomes" id="UP001165289"/>
    </source>
</evidence>
<dbReference type="InterPro" id="IPR030564">
    <property type="entry name" value="Myotubularin"/>
</dbReference>
<keyword evidence="17" id="KW-1185">Reference proteome</keyword>
<dbReference type="SUPFAM" id="SSF49562">
    <property type="entry name" value="C2 domain (Calcium/lipid-binding domain, CaLB)"/>
    <property type="match status" value="1"/>
</dbReference>
<dbReference type="Pfam" id="PF01363">
    <property type="entry name" value="FYVE"/>
    <property type="match status" value="1"/>
</dbReference>
<dbReference type="CDD" id="cd00030">
    <property type="entry name" value="C2"/>
    <property type="match status" value="1"/>
</dbReference>
<dbReference type="SMART" id="SM00239">
    <property type="entry name" value="C2"/>
    <property type="match status" value="1"/>
</dbReference>
<evidence type="ECO:0000256" key="11">
    <source>
        <dbReference type="PIRSR" id="PIRSR630564-2"/>
    </source>
</evidence>
<comment type="subcellular location">
    <subcellularLocation>
        <location evidence="1">Membrane</location>
    </subcellularLocation>
</comment>
<evidence type="ECO:0000256" key="7">
    <source>
        <dbReference type="ARBA" id="ARBA00022833"/>
    </source>
</evidence>
<dbReference type="PROSITE" id="PS51339">
    <property type="entry name" value="PPASE_MYOTUBULARIN"/>
    <property type="match status" value="1"/>
</dbReference>
<name>A0AAV7JK45_9METZ</name>
<dbReference type="InterPro" id="IPR000008">
    <property type="entry name" value="C2_dom"/>
</dbReference>
<dbReference type="InterPro" id="IPR029021">
    <property type="entry name" value="Prot-tyrosine_phosphatase-like"/>
</dbReference>
<dbReference type="GO" id="GO:0016020">
    <property type="term" value="C:membrane"/>
    <property type="evidence" value="ECO:0007669"/>
    <property type="project" value="UniProtKB-SubCell"/>
</dbReference>
<evidence type="ECO:0000256" key="8">
    <source>
        <dbReference type="ARBA" id="ARBA00023136"/>
    </source>
</evidence>
<dbReference type="InterPro" id="IPR010569">
    <property type="entry name" value="Myotubularin-like_Pase_dom"/>
</dbReference>
<evidence type="ECO:0000256" key="9">
    <source>
        <dbReference type="ARBA" id="ARBA00032571"/>
    </source>
</evidence>
<dbReference type="Pfam" id="PF06602">
    <property type="entry name" value="Myotub-related"/>
    <property type="match status" value="1"/>
</dbReference>
<organism evidence="16 17">
    <name type="scientific">Oopsacas minuta</name>
    <dbReference type="NCBI Taxonomy" id="111878"/>
    <lineage>
        <taxon>Eukaryota</taxon>
        <taxon>Metazoa</taxon>
        <taxon>Porifera</taxon>
        <taxon>Hexactinellida</taxon>
        <taxon>Hexasterophora</taxon>
        <taxon>Lyssacinosida</taxon>
        <taxon>Leucopsacidae</taxon>
        <taxon>Oopsacas</taxon>
    </lineage>
</organism>
<dbReference type="InterPro" id="IPR011011">
    <property type="entry name" value="Znf_FYVE_PHD"/>
</dbReference>
<dbReference type="GO" id="GO:0008270">
    <property type="term" value="F:zinc ion binding"/>
    <property type="evidence" value="ECO:0007669"/>
    <property type="project" value="UniProtKB-KW"/>
</dbReference>
<feature type="binding site" evidence="11">
    <location>
        <begin position="627"/>
        <end position="628"/>
    </location>
    <ligand>
        <name>substrate</name>
    </ligand>
</feature>
<feature type="domain" description="FYVE-type" evidence="14">
    <location>
        <begin position="880"/>
        <end position="940"/>
    </location>
</feature>
<dbReference type="EMBL" id="JAKMXF010000321">
    <property type="protein sequence ID" value="KAI6649290.1"/>
    <property type="molecule type" value="Genomic_DNA"/>
</dbReference>
<dbReference type="GO" id="GO:0046856">
    <property type="term" value="P:phosphatidylinositol dephosphorylation"/>
    <property type="evidence" value="ECO:0007669"/>
    <property type="project" value="TreeGrafter"/>
</dbReference>
<evidence type="ECO:0000256" key="10">
    <source>
        <dbReference type="PIRSR" id="PIRSR630564-1"/>
    </source>
</evidence>
<keyword evidence="5 12" id="KW-0863">Zinc-finger</keyword>
<keyword evidence="6" id="KW-0378">Hydrolase</keyword>
<dbReference type="Gene3D" id="3.30.40.10">
    <property type="entry name" value="Zinc/RING finger domain, C3HC4 (zinc finger)"/>
    <property type="match status" value="1"/>
</dbReference>
<feature type="domain" description="C2" evidence="13">
    <location>
        <begin position="1"/>
        <end position="110"/>
    </location>
</feature>
<accession>A0AAV7JK45</accession>
<protein>
    <recommendedName>
        <fullName evidence="3">phosphatidylinositol-3,5-bisphosphate 3-phosphatase</fullName>
        <ecNumber evidence="3">3.1.3.95</ecNumber>
    </recommendedName>
    <alternativeName>
        <fullName evidence="9">Phosphatidylinositol-3,5-bisphosphate 3-phosphatase</fullName>
    </alternativeName>
</protein>
<dbReference type="InterPro" id="IPR017455">
    <property type="entry name" value="Znf_FYVE-rel"/>
</dbReference>
<dbReference type="InterPro" id="IPR016130">
    <property type="entry name" value="Tyr_Pase_AS"/>
</dbReference>
<proteinExistence type="inferred from homology"/>
<feature type="domain" description="Myotubularin phosphatase" evidence="15">
    <location>
        <begin position="477"/>
        <end position="845"/>
    </location>
</feature>